<reference evidence="15" key="1">
    <citation type="submission" date="2012-07" db="EMBL/GenBank/DDBJ databases">
        <title>Genome of the Chinese tree shrew, a rising model animal genetically related to primates.</title>
        <authorList>
            <person name="Zhang G."/>
            <person name="Fan Y."/>
            <person name="Yao Y."/>
            <person name="Huang Z."/>
        </authorList>
    </citation>
    <scope>NUCLEOTIDE SEQUENCE [LARGE SCALE GENOMIC DNA]</scope>
</reference>
<dbReference type="FunFam" id="3.30.160.60:FF:000271">
    <property type="entry name" value="Zinc finger protein 662"/>
    <property type="match status" value="1"/>
</dbReference>
<keyword evidence="5 11" id="KW-0863">Zinc-finger</keyword>
<evidence type="ECO:0000256" key="6">
    <source>
        <dbReference type="ARBA" id="ARBA00022833"/>
    </source>
</evidence>
<sequence>MLYFSGLTKGNAFLQGFISFKDVAMDFTWEEWQDLEDAQKILYKVVMLETYSNLMFLGEKLYKCKQYKKMFSQNSDLTVHQRSHIKEKFYEKKICGKMFYKKSYFTVHQTTHTGEKSYECEECGKSFSPKSVLSRHWKTHTGKKPYECEQCQKICSQKSHLTEHQRTHTEEKPFECEQCGKTFSRKGYLTVHKRICTGEKPYECEQCRKIGQKGAGRGSHHGLGFEFYAVLQPYQEMLALQGTVEEKAVCTPFWVIRFQST</sequence>
<dbReference type="PANTHER" id="PTHR24381:SF122">
    <property type="entry name" value="ZINC FINGER PROTEIN 157"/>
    <property type="match status" value="1"/>
</dbReference>
<name>L8Y525_TUPCH</name>
<dbReference type="PROSITE" id="PS50805">
    <property type="entry name" value="KRAB"/>
    <property type="match status" value="1"/>
</dbReference>
<feature type="domain" description="C2H2-type" evidence="12">
    <location>
        <begin position="118"/>
        <end position="145"/>
    </location>
</feature>
<evidence type="ECO:0000256" key="7">
    <source>
        <dbReference type="ARBA" id="ARBA00023015"/>
    </source>
</evidence>
<keyword evidence="8" id="KW-0238">DNA-binding</keyword>
<keyword evidence="9" id="KW-0804">Transcription</keyword>
<dbReference type="Pfam" id="PF00096">
    <property type="entry name" value="zf-C2H2"/>
    <property type="match status" value="4"/>
</dbReference>
<dbReference type="InterPro" id="IPR036051">
    <property type="entry name" value="KRAB_dom_sf"/>
</dbReference>
<dbReference type="GO" id="GO:0008270">
    <property type="term" value="F:zinc ion binding"/>
    <property type="evidence" value="ECO:0007669"/>
    <property type="project" value="UniProtKB-KW"/>
</dbReference>
<dbReference type="GO" id="GO:0000981">
    <property type="term" value="F:DNA-binding transcription factor activity, RNA polymerase II-specific"/>
    <property type="evidence" value="ECO:0007669"/>
    <property type="project" value="TreeGrafter"/>
</dbReference>
<comment type="similarity">
    <text evidence="2">Belongs to the krueppel C2H2-type zinc-finger protein family.</text>
</comment>
<dbReference type="PROSITE" id="PS00028">
    <property type="entry name" value="ZINC_FINGER_C2H2_1"/>
    <property type="match status" value="2"/>
</dbReference>
<dbReference type="FunFam" id="3.30.160.60:FF:000044">
    <property type="entry name" value="zinc finger protein 37 homolog"/>
    <property type="match status" value="1"/>
</dbReference>
<evidence type="ECO:0000259" key="13">
    <source>
        <dbReference type="PROSITE" id="PS50805"/>
    </source>
</evidence>
<dbReference type="PROSITE" id="PS50157">
    <property type="entry name" value="ZINC_FINGER_C2H2_2"/>
    <property type="match status" value="5"/>
</dbReference>
<keyword evidence="3" id="KW-0479">Metal-binding</keyword>
<dbReference type="FunFam" id="3.30.160.60:FF:001498">
    <property type="entry name" value="Zinc finger protein 404"/>
    <property type="match status" value="1"/>
</dbReference>
<dbReference type="GO" id="GO:0000977">
    <property type="term" value="F:RNA polymerase II transcription regulatory region sequence-specific DNA binding"/>
    <property type="evidence" value="ECO:0007669"/>
    <property type="project" value="TreeGrafter"/>
</dbReference>
<evidence type="ECO:0000256" key="8">
    <source>
        <dbReference type="ARBA" id="ARBA00023125"/>
    </source>
</evidence>
<protein>
    <submittedName>
        <fullName evidence="14">Zinc finger protein 39</fullName>
    </submittedName>
</protein>
<evidence type="ECO:0000259" key="12">
    <source>
        <dbReference type="PROSITE" id="PS50157"/>
    </source>
</evidence>
<reference evidence="15" key="2">
    <citation type="journal article" date="2013" name="Nat. Commun.">
        <title>Genome of the Chinese tree shrew.</title>
        <authorList>
            <person name="Fan Y."/>
            <person name="Huang Z.Y."/>
            <person name="Cao C.C."/>
            <person name="Chen C.S."/>
            <person name="Chen Y.X."/>
            <person name="Fan D.D."/>
            <person name="He J."/>
            <person name="Hou H.L."/>
            <person name="Hu L."/>
            <person name="Hu X.T."/>
            <person name="Jiang X.T."/>
            <person name="Lai R."/>
            <person name="Lang Y.S."/>
            <person name="Liang B."/>
            <person name="Liao S.G."/>
            <person name="Mu D."/>
            <person name="Ma Y.Y."/>
            <person name="Niu Y.Y."/>
            <person name="Sun X.Q."/>
            <person name="Xia J.Q."/>
            <person name="Xiao J."/>
            <person name="Xiong Z.Q."/>
            <person name="Xu L."/>
            <person name="Yang L."/>
            <person name="Zhang Y."/>
            <person name="Zhao W."/>
            <person name="Zhao X.D."/>
            <person name="Zheng Y.T."/>
            <person name="Zhou J.M."/>
            <person name="Zhu Y.B."/>
            <person name="Zhang G.J."/>
            <person name="Wang J."/>
            <person name="Yao Y.G."/>
        </authorList>
    </citation>
    <scope>NUCLEOTIDE SEQUENCE [LARGE SCALE GENOMIC DNA]</scope>
</reference>
<dbReference type="Gene3D" id="3.30.160.60">
    <property type="entry name" value="Classic Zinc Finger"/>
    <property type="match status" value="5"/>
</dbReference>
<gene>
    <name evidence="14" type="ORF">TREES_T100018324</name>
</gene>
<dbReference type="PANTHER" id="PTHR24381">
    <property type="entry name" value="ZINC FINGER PROTEIN"/>
    <property type="match status" value="1"/>
</dbReference>
<evidence type="ECO:0000313" key="14">
    <source>
        <dbReference type="EMBL" id="ELV10060.1"/>
    </source>
</evidence>
<keyword evidence="15" id="KW-1185">Reference proteome</keyword>
<feature type="domain" description="KRAB" evidence="13">
    <location>
        <begin position="18"/>
        <end position="89"/>
    </location>
</feature>
<dbReference type="AlphaFoldDB" id="L8Y525"/>
<evidence type="ECO:0000256" key="9">
    <source>
        <dbReference type="ARBA" id="ARBA00023163"/>
    </source>
</evidence>
<comment type="subcellular location">
    <subcellularLocation>
        <location evidence="1">Nucleus</location>
    </subcellularLocation>
</comment>
<dbReference type="Pfam" id="PF01352">
    <property type="entry name" value="KRAB"/>
    <property type="match status" value="1"/>
</dbReference>
<keyword evidence="7" id="KW-0805">Transcription regulation</keyword>
<dbReference type="InterPro" id="IPR013087">
    <property type="entry name" value="Znf_C2H2_type"/>
</dbReference>
<keyword evidence="4" id="KW-0677">Repeat</keyword>
<dbReference type="InterPro" id="IPR036236">
    <property type="entry name" value="Znf_C2H2_sf"/>
</dbReference>
<dbReference type="SUPFAM" id="SSF109640">
    <property type="entry name" value="KRAB domain (Kruppel-associated box)"/>
    <property type="match status" value="1"/>
</dbReference>
<dbReference type="EMBL" id="KB368816">
    <property type="protein sequence ID" value="ELV10060.1"/>
    <property type="molecule type" value="Genomic_DNA"/>
</dbReference>
<dbReference type="InParanoid" id="L8Y525"/>
<evidence type="ECO:0000256" key="4">
    <source>
        <dbReference type="ARBA" id="ARBA00022737"/>
    </source>
</evidence>
<keyword evidence="6" id="KW-0862">Zinc</keyword>
<feature type="domain" description="C2H2-type" evidence="12">
    <location>
        <begin position="62"/>
        <end position="89"/>
    </location>
</feature>
<accession>L8Y525</accession>
<evidence type="ECO:0000256" key="3">
    <source>
        <dbReference type="ARBA" id="ARBA00022723"/>
    </source>
</evidence>
<evidence type="ECO:0000313" key="15">
    <source>
        <dbReference type="Proteomes" id="UP000011518"/>
    </source>
</evidence>
<dbReference type="GO" id="GO:0005634">
    <property type="term" value="C:nucleus"/>
    <property type="evidence" value="ECO:0007669"/>
    <property type="project" value="UniProtKB-SubCell"/>
</dbReference>
<keyword evidence="10" id="KW-0539">Nucleus</keyword>
<evidence type="ECO:0000256" key="1">
    <source>
        <dbReference type="ARBA" id="ARBA00004123"/>
    </source>
</evidence>
<evidence type="ECO:0000256" key="5">
    <source>
        <dbReference type="ARBA" id="ARBA00022771"/>
    </source>
</evidence>
<feature type="domain" description="C2H2-type" evidence="12">
    <location>
        <begin position="174"/>
        <end position="201"/>
    </location>
</feature>
<dbReference type="Gene3D" id="6.10.140.140">
    <property type="match status" value="1"/>
</dbReference>
<dbReference type="SUPFAM" id="SSF57667">
    <property type="entry name" value="beta-beta-alpha zinc fingers"/>
    <property type="match status" value="3"/>
</dbReference>
<dbReference type="CDD" id="cd07765">
    <property type="entry name" value="KRAB_A-box"/>
    <property type="match status" value="1"/>
</dbReference>
<evidence type="ECO:0000256" key="2">
    <source>
        <dbReference type="ARBA" id="ARBA00006991"/>
    </source>
</evidence>
<feature type="domain" description="C2H2-type" evidence="12">
    <location>
        <begin position="146"/>
        <end position="173"/>
    </location>
</feature>
<proteinExistence type="inferred from homology"/>
<organism evidence="14 15">
    <name type="scientific">Tupaia chinensis</name>
    <name type="common">Chinese tree shrew</name>
    <name type="synonym">Tupaia belangeri chinensis</name>
    <dbReference type="NCBI Taxonomy" id="246437"/>
    <lineage>
        <taxon>Eukaryota</taxon>
        <taxon>Metazoa</taxon>
        <taxon>Chordata</taxon>
        <taxon>Craniata</taxon>
        <taxon>Vertebrata</taxon>
        <taxon>Euteleostomi</taxon>
        <taxon>Mammalia</taxon>
        <taxon>Eutheria</taxon>
        <taxon>Euarchontoglires</taxon>
        <taxon>Scandentia</taxon>
        <taxon>Tupaiidae</taxon>
        <taxon>Tupaia</taxon>
    </lineage>
</organism>
<dbReference type="Proteomes" id="UP000011518">
    <property type="component" value="Unassembled WGS sequence"/>
</dbReference>
<evidence type="ECO:0000256" key="11">
    <source>
        <dbReference type="PROSITE-ProRule" id="PRU00042"/>
    </source>
</evidence>
<feature type="domain" description="C2H2-type" evidence="12">
    <location>
        <begin position="90"/>
        <end position="117"/>
    </location>
</feature>
<evidence type="ECO:0000256" key="10">
    <source>
        <dbReference type="ARBA" id="ARBA00023242"/>
    </source>
</evidence>
<dbReference type="SMART" id="SM00355">
    <property type="entry name" value="ZnF_C2H2"/>
    <property type="match status" value="5"/>
</dbReference>
<dbReference type="InterPro" id="IPR001909">
    <property type="entry name" value="KRAB"/>
</dbReference>
<dbReference type="SMART" id="SM00349">
    <property type="entry name" value="KRAB"/>
    <property type="match status" value="1"/>
</dbReference>
<dbReference type="FunFam" id="3.30.160.60:FF:003288">
    <property type="entry name" value="Uncharacterized protein"/>
    <property type="match status" value="1"/>
</dbReference>